<evidence type="ECO:0000313" key="3">
    <source>
        <dbReference type="EMBL" id="APW38233.1"/>
    </source>
</evidence>
<dbReference type="InterPro" id="IPR022548">
    <property type="entry name" value="DUF2846"/>
</dbReference>
<evidence type="ECO:0000313" key="4">
    <source>
        <dbReference type="Proteomes" id="UP000186609"/>
    </source>
</evidence>
<gene>
    <name evidence="3" type="ORF">RD110_14345</name>
</gene>
<proteinExistence type="predicted"/>
<reference evidence="3 4" key="1">
    <citation type="submission" date="2017-01" db="EMBL/GenBank/DDBJ databases">
        <authorList>
            <person name="Mah S.A."/>
            <person name="Swanson W.J."/>
            <person name="Moy G.W."/>
            <person name="Vacquier V.D."/>
        </authorList>
    </citation>
    <scope>NUCLEOTIDE SEQUENCE [LARGE SCALE GENOMIC DNA]</scope>
    <source>
        <strain evidence="3 4">DCY110</strain>
    </source>
</reference>
<accession>A0A1P8JWV2</accession>
<feature type="domain" description="DUF2846" evidence="2">
    <location>
        <begin position="42"/>
        <end position="127"/>
    </location>
</feature>
<name>A0A1P8JWV2_9BURK</name>
<organism evidence="3 4">
    <name type="scientific">Rhodoferax koreensis</name>
    <dbReference type="NCBI Taxonomy" id="1842727"/>
    <lineage>
        <taxon>Bacteria</taxon>
        <taxon>Pseudomonadati</taxon>
        <taxon>Pseudomonadota</taxon>
        <taxon>Betaproteobacteria</taxon>
        <taxon>Burkholderiales</taxon>
        <taxon>Comamonadaceae</taxon>
        <taxon>Rhodoferax</taxon>
    </lineage>
</organism>
<sequence length="154" mass="16500">MTINQNTISLALSALLLTGCASVNMATTKESDAAKQFTAPSAGVSGLYVYRNSFVGKALKKDIFVDGKCLGESASDVFFYAQIEGDKKHKIETESEFSPNALEVFMESGKNYFIRQFIKLGAFVGGADLEQIPEEQAKADIAKLGLAQPGTCGK</sequence>
<protein>
    <recommendedName>
        <fullName evidence="2">DUF2846 domain-containing protein</fullName>
    </recommendedName>
</protein>
<evidence type="ECO:0000259" key="2">
    <source>
        <dbReference type="Pfam" id="PF11008"/>
    </source>
</evidence>
<dbReference type="OrthoDB" id="7375569at2"/>
<dbReference type="PIRSF" id="PIRSF012335">
    <property type="entry name" value="UCP012335"/>
    <property type="match status" value="1"/>
</dbReference>
<dbReference type="AlphaFoldDB" id="A0A1P8JWV2"/>
<keyword evidence="1" id="KW-0732">Signal</keyword>
<dbReference type="InterPro" id="IPR016596">
    <property type="entry name" value="UCP012335"/>
</dbReference>
<dbReference type="Proteomes" id="UP000186609">
    <property type="component" value="Chromosome"/>
</dbReference>
<feature type="chain" id="PRO_5013134402" description="DUF2846 domain-containing protein" evidence="1">
    <location>
        <begin position="26"/>
        <end position="154"/>
    </location>
</feature>
<dbReference type="RefSeq" id="WP_076200112.1">
    <property type="nucleotide sequence ID" value="NZ_CP019236.1"/>
</dbReference>
<dbReference type="Pfam" id="PF11008">
    <property type="entry name" value="DUF2846"/>
    <property type="match status" value="1"/>
</dbReference>
<dbReference type="EMBL" id="CP019236">
    <property type="protein sequence ID" value="APW38233.1"/>
    <property type="molecule type" value="Genomic_DNA"/>
</dbReference>
<dbReference type="STRING" id="1842727.RD110_14345"/>
<keyword evidence="4" id="KW-1185">Reference proteome</keyword>
<feature type="signal peptide" evidence="1">
    <location>
        <begin position="1"/>
        <end position="25"/>
    </location>
</feature>
<dbReference type="KEGG" id="rhy:RD110_14345"/>
<evidence type="ECO:0000256" key="1">
    <source>
        <dbReference type="SAM" id="SignalP"/>
    </source>
</evidence>